<dbReference type="Pfam" id="PF00535">
    <property type="entry name" value="Glycos_transf_2"/>
    <property type="match status" value="1"/>
</dbReference>
<organism evidence="2 3">
    <name type="scientific">Candidatus Gottesmanbacteria bacterium GW2011_GWB1_43_11</name>
    <dbReference type="NCBI Taxonomy" id="1618446"/>
    <lineage>
        <taxon>Bacteria</taxon>
        <taxon>Candidatus Gottesmaniibacteriota</taxon>
    </lineage>
</organism>
<gene>
    <name evidence="2" type="ORF">UV61_C0002G0227</name>
</gene>
<dbReference type="Gene3D" id="3.90.550.10">
    <property type="entry name" value="Spore Coat Polysaccharide Biosynthesis Protein SpsA, Chain A"/>
    <property type="match status" value="1"/>
</dbReference>
<dbReference type="PANTHER" id="PTHR43179:SF7">
    <property type="entry name" value="RHAMNOSYLTRANSFERASE WBBL"/>
    <property type="match status" value="1"/>
</dbReference>
<feature type="domain" description="Glycosyltransferase 2-like" evidence="1">
    <location>
        <begin position="4"/>
        <end position="139"/>
    </location>
</feature>
<dbReference type="EMBL" id="LCFD01000002">
    <property type="protein sequence ID" value="KKS87506.1"/>
    <property type="molecule type" value="Genomic_DNA"/>
</dbReference>
<evidence type="ECO:0000259" key="1">
    <source>
        <dbReference type="Pfam" id="PF00535"/>
    </source>
</evidence>
<dbReference type="STRING" id="1618446.UV61_C0002G0227"/>
<dbReference type="InterPro" id="IPR001173">
    <property type="entry name" value="Glyco_trans_2-like"/>
</dbReference>
<evidence type="ECO:0000313" key="3">
    <source>
        <dbReference type="Proteomes" id="UP000034050"/>
    </source>
</evidence>
<proteinExistence type="predicted"/>
<dbReference type="PANTHER" id="PTHR43179">
    <property type="entry name" value="RHAMNOSYLTRANSFERASE WBBL"/>
    <property type="match status" value="1"/>
</dbReference>
<evidence type="ECO:0000313" key="2">
    <source>
        <dbReference type="EMBL" id="KKS87506.1"/>
    </source>
</evidence>
<dbReference type="GO" id="GO:0016740">
    <property type="term" value="F:transferase activity"/>
    <property type="evidence" value="ECO:0007669"/>
    <property type="project" value="UniProtKB-KW"/>
</dbReference>
<sequence>MKLSIIIVSFNTKELLKDCLTSLVTHYQSQFSQKQFEIIVVDNASNDGTQLELKKRFPDIYLIENRKNLGFAKANNLGVKKSQGEMVLFLNPDTKVPENTLTTMTDYLQVNPKVGIATCKVVLTDGSIDDASHRGFPTPWRAMTHFIGLSKLFPRSQLFNGYHLGYQNMGETHEIDSCVGAFLMIKRDIGDELHWFDEDYFWYGDDLDLCFRAKQAGYQVMYVPTVSIIHYKGAASGLKKYSEHLSSANNETKRLATKARFEVMRIFYRKHYLHLYPKWLTGLVFLGISLKQKFTELTL</sequence>
<dbReference type="AlphaFoldDB" id="A0A0G1EWV8"/>
<dbReference type="Proteomes" id="UP000034050">
    <property type="component" value="Unassembled WGS sequence"/>
</dbReference>
<accession>A0A0G1EWV8</accession>
<reference evidence="2 3" key="1">
    <citation type="journal article" date="2015" name="Nature">
        <title>rRNA introns, odd ribosomes, and small enigmatic genomes across a large radiation of phyla.</title>
        <authorList>
            <person name="Brown C.T."/>
            <person name="Hug L.A."/>
            <person name="Thomas B.C."/>
            <person name="Sharon I."/>
            <person name="Castelle C.J."/>
            <person name="Singh A."/>
            <person name="Wilkins M.J."/>
            <person name="Williams K.H."/>
            <person name="Banfield J.F."/>
        </authorList>
    </citation>
    <scope>NUCLEOTIDE SEQUENCE [LARGE SCALE GENOMIC DNA]</scope>
</reference>
<protein>
    <submittedName>
        <fullName evidence="2">Glycosyl transferase family 2</fullName>
    </submittedName>
</protein>
<name>A0A0G1EWV8_9BACT</name>
<dbReference type="InterPro" id="IPR029044">
    <property type="entry name" value="Nucleotide-diphossugar_trans"/>
</dbReference>
<dbReference type="CDD" id="cd04186">
    <property type="entry name" value="GT_2_like_c"/>
    <property type="match status" value="1"/>
</dbReference>
<dbReference type="SUPFAM" id="SSF53448">
    <property type="entry name" value="Nucleotide-diphospho-sugar transferases"/>
    <property type="match status" value="1"/>
</dbReference>
<comment type="caution">
    <text evidence="2">The sequence shown here is derived from an EMBL/GenBank/DDBJ whole genome shotgun (WGS) entry which is preliminary data.</text>
</comment>
<keyword evidence="2" id="KW-0808">Transferase</keyword>